<comment type="caution">
    <text evidence="2">The sequence shown here is derived from an EMBL/GenBank/DDBJ whole genome shotgun (WGS) entry which is preliminary data.</text>
</comment>
<accession>A0A9P9BT97</accession>
<dbReference type="RefSeq" id="XP_046015823.1">
    <property type="nucleotide sequence ID" value="XM_046163655.1"/>
</dbReference>
<dbReference type="EMBL" id="JAGTJQ010000003">
    <property type="protein sequence ID" value="KAH7035730.1"/>
    <property type="molecule type" value="Genomic_DNA"/>
</dbReference>
<keyword evidence="3" id="KW-1185">Reference proteome</keyword>
<dbReference type="GeneID" id="70193201"/>
<name>A0A9P9BT97_9PEZI</name>
<feature type="compositionally biased region" description="Basic and acidic residues" evidence="1">
    <location>
        <begin position="228"/>
        <end position="239"/>
    </location>
</feature>
<dbReference type="Proteomes" id="UP000756346">
    <property type="component" value="Unassembled WGS sequence"/>
</dbReference>
<feature type="region of interest" description="Disordered" evidence="1">
    <location>
        <begin position="114"/>
        <end position="156"/>
    </location>
</feature>
<gene>
    <name evidence="2" type="ORF">B0I36DRAFT_96198</name>
</gene>
<evidence type="ECO:0000313" key="2">
    <source>
        <dbReference type="EMBL" id="KAH7035730.1"/>
    </source>
</evidence>
<organism evidence="2 3">
    <name type="scientific">Microdochium trichocladiopsis</name>
    <dbReference type="NCBI Taxonomy" id="1682393"/>
    <lineage>
        <taxon>Eukaryota</taxon>
        <taxon>Fungi</taxon>
        <taxon>Dikarya</taxon>
        <taxon>Ascomycota</taxon>
        <taxon>Pezizomycotina</taxon>
        <taxon>Sordariomycetes</taxon>
        <taxon>Xylariomycetidae</taxon>
        <taxon>Xylariales</taxon>
        <taxon>Microdochiaceae</taxon>
        <taxon>Microdochium</taxon>
    </lineage>
</organism>
<feature type="region of interest" description="Disordered" evidence="1">
    <location>
        <begin position="212"/>
        <end position="269"/>
    </location>
</feature>
<feature type="compositionally biased region" description="Gly residues" evidence="1">
    <location>
        <begin position="212"/>
        <end position="221"/>
    </location>
</feature>
<protein>
    <submittedName>
        <fullName evidence="2">Uncharacterized protein</fullName>
    </submittedName>
</protein>
<proteinExistence type="predicted"/>
<evidence type="ECO:0000313" key="3">
    <source>
        <dbReference type="Proteomes" id="UP000756346"/>
    </source>
</evidence>
<reference evidence="2" key="1">
    <citation type="journal article" date="2021" name="Nat. Commun.">
        <title>Genetic determinants of endophytism in the Arabidopsis root mycobiome.</title>
        <authorList>
            <person name="Mesny F."/>
            <person name="Miyauchi S."/>
            <person name="Thiergart T."/>
            <person name="Pickel B."/>
            <person name="Atanasova L."/>
            <person name="Karlsson M."/>
            <person name="Huettel B."/>
            <person name="Barry K.W."/>
            <person name="Haridas S."/>
            <person name="Chen C."/>
            <person name="Bauer D."/>
            <person name="Andreopoulos W."/>
            <person name="Pangilinan J."/>
            <person name="LaButti K."/>
            <person name="Riley R."/>
            <person name="Lipzen A."/>
            <person name="Clum A."/>
            <person name="Drula E."/>
            <person name="Henrissat B."/>
            <person name="Kohler A."/>
            <person name="Grigoriev I.V."/>
            <person name="Martin F.M."/>
            <person name="Hacquard S."/>
        </authorList>
    </citation>
    <scope>NUCLEOTIDE SEQUENCE</scope>
    <source>
        <strain evidence="2">MPI-CAGE-CH-0230</strain>
    </source>
</reference>
<dbReference type="AlphaFoldDB" id="A0A9P9BT97"/>
<dbReference type="OrthoDB" id="5391496at2759"/>
<evidence type="ECO:0000256" key="1">
    <source>
        <dbReference type="SAM" id="MobiDB-lite"/>
    </source>
</evidence>
<sequence>MTNCTLLSPALPSELLAHILKYHTDPTTLIICSTRTDFVASLLGEVLHSELTSSTNQPGSPSSRADLVRSRYPHLVTSPLHQLVTSRHIRTLYIPTVTHLRSYLSVAGVSSSASPNLLQPGHPSSVFSSSSKVPAGPPRREHSGEDDGAAARTTTASLRPSGTVILYGFLDLHRDTSEWSAQGLSHSCSTLVEYAHQLSLHSVLLVEPARNGGSGGGGGAAGIPTSRGGEHEGFGHGDDSGAEGDADNADSVGGAAPIAQRTSEHSVRRGRLSLEELLTEDVPLLTGGGSTLRKLGIDGDEPGWAGRTVEVGRVLKRWLRFQRMVWDERTSS</sequence>